<dbReference type="PANTHER" id="PTHR43807">
    <property type="entry name" value="FI04487P"/>
    <property type="match status" value="1"/>
</dbReference>
<dbReference type="InterPro" id="IPR051326">
    <property type="entry name" value="Kynurenine-oxoglutarate_AT"/>
</dbReference>
<evidence type="ECO:0000313" key="6">
    <source>
        <dbReference type="EMBL" id="MDI3418019.1"/>
    </source>
</evidence>
<keyword evidence="2 6" id="KW-0032">Aminotransferase</keyword>
<comment type="caution">
    <text evidence="6">The sequence shown here is derived from an EMBL/GenBank/DDBJ whole genome shotgun (WGS) entry which is preliminary data.</text>
</comment>
<evidence type="ECO:0000259" key="5">
    <source>
        <dbReference type="Pfam" id="PF00155"/>
    </source>
</evidence>
<dbReference type="Pfam" id="PF00155">
    <property type="entry name" value="Aminotran_1_2"/>
    <property type="match status" value="1"/>
</dbReference>
<dbReference type="Gene3D" id="3.90.1150.10">
    <property type="entry name" value="Aspartate Aminotransferase, domain 1"/>
    <property type="match status" value="1"/>
</dbReference>
<evidence type="ECO:0000256" key="3">
    <source>
        <dbReference type="ARBA" id="ARBA00022679"/>
    </source>
</evidence>
<dbReference type="Gene3D" id="3.40.640.10">
    <property type="entry name" value="Type I PLP-dependent aspartate aminotransferase-like (Major domain)"/>
    <property type="match status" value="1"/>
</dbReference>
<protein>
    <submittedName>
        <fullName evidence="6">Aminotransferase class I/II-fold pyridoxal phosphate-dependent enzyme</fullName>
    </submittedName>
</protein>
<dbReference type="PANTHER" id="PTHR43807:SF20">
    <property type="entry name" value="FI04487P"/>
    <property type="match status" value="1"/>
</dbReference>
<accession>A0ABT6SQY5</accession>
<dbReference type="RefSeq" id="WP_282533941.1">
    <property type="nucleotide sequence ID" value="NZ_JASCIS010000004.1"/>
</dbReference>
<reference evidence="6 7" key="1">
    <citation type="submission" date="2023-05" db="EMBL/GenBank/DDBJ databases">
        <title>Draft genome sequence of Streptomyces sp. B-S-A12 isolated from a cave soil in Thailand.</title>
        <authorList>
            <person name="Chamroensaksri N."/>
            <person name="Muangham S."/>
        </authorList>
    </citation>
    <scope>NUCLEOTIDE SEQUENCE [LARGE SCALE GENOMIC DNA]</scope>
    <source>
        <strain evidence="6 7">B-S-A12</strain>
    </source>
</reference>
<name>A0ABT6SQY5_9ACTN</name>
<feature type="domain" description="Aminotransferase class I/classII large" evidence="5">
    <location>
        <begin position="37"/>
        <end position="391"/>
    </location>
</feature>
<proteinExistence type="predicted"/>
<dbReference type="EMBL" id="JASCIS010000004">
    <property type="protein sequence ID" value="MDI3418019.1"/>
    <property type="molecule type" value="Genomic_DNA"/>
</dbReference>
<sequence length="401" mass="42932">MRRGATAPPGGPRAARRAALGTTVFTELTELAQHTGAINLGQGFPDSDGPRTMIDQARKALASGANQYPPLGGAPELRQAIARQRARRYGARYDPDDEIVVTTGATEAVAAAVMAFCDPGDEVVGFDPSYDAYQAAADLAGVAYRRVSLRRTADHFAFAPDELCRAVSPRTRMLLLNTPHNPTGKVFTHSELADIAEVCRSHNLIAVVDEVYEYLTYDGAEHLPLASLPGMRERTISVSSAGKTFSLTGWKVGWACGSAPLVGALRSVKQYLTFAGAAPLQSAVAIGLDHEEEWVEGLRGRLRRQRDLLAEGLAEAGLGVLRAEGGYFLQADTAGSDPAEAERYCRELPLSRGVVAIPTAVFAQDTAEYRHLARFAFCKDPDLLRRAARAIASPSAARASP</sequence>
<dbReference type="InterPro" id="IPR015424">
    <property type="entry name" value="PyrdxlP-dep_Trfase"/>
</dbReference>
<dbReference type="GO" id="GO:0008483">
    <property type="term" value="F:transaminase activity"/>
    <property type="evidence" value="ECO:0007669"/>
    <property type="project" value="UniProtKB-KW"/>
</dbReference>
<dbReference type="CDD" id="cd00609">
    <property type="entry name" value="AAT_like"/>
    <property type="match status" value="1"/>
</dbReference>
<dbReference type="SUPFAM" id="SSF53383">
    <property type="entry name" value="PLP-dependent transferases"/>
    <property type="match status" value="1"/>
</dbReference>
<evidence type="ECO:0000256" key="2">
    <source>
        <dbReference type="ARBA" id="ARBA00022576"/>
    </source>
</evidence>
<dbReference type="InterPro" id="IPR015422">
    <property type="entry name" value="PyrdxlP-dep_Trfase_small"/>
</dbReference>
<keyword evidence="4" id="KW-0663">Pyridoxal phosphate</keyword>
<keyword evidence="7" id="KW-1185">Reference proteome</keyword>
<evidence type="ECO:0000256" key="1">
    <source>
        <dbReference type="ARBA" id="ARBA00001933"/>
    </source>
</evidence>
<dbReference type="InterPro" id="IPR004839">
    <property type="entry name" value="Aminotransferase_I/II_large"/>
</dbReference>
<comment type="cofactor">
    <cofactor evidence="1">
        <name>pyridoxal 5'-phosphate</name>
        <dbReference type="ChEBI" id="CHEBI:597326"/>
    </cofactor>
</comment>
<gene>
    <name evidence="6" type="ORF">QIT00_05490</name>
</gene>
<organism evidence="6 7">
    <name type="scientific">Streptomyces luteolus</name>
    <dbReference type="NCBI Taxonomy" id="3043615"/>
    <lineage>
        <taxon>Bacteria</taxon>
        <taxon>Bacillati</taxon>
        <taxon>Actinomycetota</taxon>
        <taxon>Actinomycetes</taxon>
        <taxon>Kitasatosporales</taxon>
        <taxon>Streptomycetaceae</taxon>
        <taxon>Streptomyces</taxon>
    </lineage>
</organism>
<evidence type="ECO:0000313" key="7">
    <source>
        <dbReference type="Proteomes" id="UP001237105"/>
    </source>
</evidence>
<dbReference type="Proteomes" id="UP001237105">
    <property type="component" value="Unassembled WGS sequence"/>
</dbReference>
<dbReference type="InterPro" id="IPR015421">
    <property type="entry name" value="PyrdxlP-dep_Trfase_major"/>
</dbReference>
<keyword evidence="3" id="KW-0808">Transferase</keyword>
<evidence type="ECO:0000256" key="4">
    <source>
        <dbReference type="ARBA" id="ARBA00022898"/>
    </source>
</evidence>